<keyword evidence="1" id="KW-1133">Transmembrane helix</keyword>
<evidence type="ECO:0000313" key="2">
    <source>
        <dbReference type="EMBL" id="KAK8579824.1"/>
    </source>
</evidence>
<evidence type="ECO:0000313" key="3">
    <source>
        <dbReference type="Proteomes" id="UP001472677"/>
    </source>
</evidence>
<keyword evidence="3" id="KW-1185">Reference proteome</keyword>
<gene>
    <name evidence="2" type="ORF">V6N12_070130</name>
</gene>
<proteinExistence type="predicted"/>
<keyword evidence="1" id="KW-0472">Membrane</keyword>
<dbReference type="EMBL" id="JBBPBM010000006">
    <property type="protein sequence ID" value="KAK8579824.1"/>
    <property type="molecule type" value="Genomic_DNA"/>
</dbReference>
<dbReference type="Proteomes" id="UP001472677">
    <property type="component" value="Unassembled WGS sequence"/>
</dbReference>
<reference evidence="2 3" key="1">
    <citation type="journal article" date="2024" name="G3 (Bethesda)">
        <title>Genome assembly of Hibiscus sabdariffa L. provides insights into metabolisms of medicinal natural products.</title>
        <authorList>
            <person name="Kim T."/>
        </authorList>
    </citation>
    <scope>NUCLEOTIDE SEQUENCE [LARGE SCALE GENOMIC DNA]</scope>
    <source>
        <strain evidence="2">TK-2024</strain>
        <tissue evidence="2">Old leaves</tissue>
    </source>
</reference>
<evidence type="ECO:0000256" key="1">
    <source>
        <dbReference type="SAM" id="Phobius"/>
    </source>
</evidence>
<feature type="transmembrane region" description="Helical" evidence="1">
    <location>
        <begin position="22"/>
        <end position="41"/>
    </location>
</feature>
<comment type="caution">
    <text evidence="2">The sequence shown here is derived from an EMBL/GenBank/DDBJ whole genome shotgun (WGS) entry which is preliminary data.</text>
</comment>
<sequence>MNSSSTVASKVSCKSGNKNDSLVWILACLLRSFLGTPIAYINFHLFKAIVRCPSSSNCILESVGGFHP</sequence>
<organism evidence="2 3">
    <name type="scientific">Hibiscus sabdariffa</name>
    <name type="common">roselle</name>
    <dbReference type="NCBI Taxonomy" id="183260"/>
    <lineage>
        <taxon>Eukaryota</taxon>
        <taxon>Viridiplantae</taxon>
        <taxon>Streptophyta</taxon>
        <taxon>Embryophyta</taxon>
        <taxon>Tracheophyta</taxon>
        <taxon>Spermatophyta</taxon>
        <taxon>Magnoliopsida</taxon>
        <taxon>eudicotyledons</taxon>
        <taxon>Gunneridae</taxon>
        <taxon>Pentapetalae</taxon>
        <taxon>rosids</taxon>
        <taxon>malvids</taxon>
        <taxon>Malvales</taxon>
        <taxon>Malvaceae</taxon>
        <taxon>Malvoideae</taxon>
        <taxon>Hibiscus</taxon>
    </lineage>
</organism>
<protein>
    <submittedName>
        <fullName evidence="2">Uncharacterized protein</fullName>
    </submittedName>
</protein>
<name>A0ABR2FFV8_9ROSI</name>
<keyword evidence="1" id="KW-0812">Transmembrane</keyword>
<accession>A0ABR2FFV8</accession>